<dbReference type="eggNOG" id="COG1956">
    <property type="taxonomic scope" value="Bacteria"/>
</dbReference>
<evidence type="ECO:0000313" key="7">
    <source>
        <dbReference type="EMBL" id="TVV26562.1"/>
    </source>
</evidence>
<evidence type="ECO:0000313" key="5">
    <source>
        <dbReference type="EMBL" id="KIU24924.1"/>
    </source>
</evidence>
<dbReference type="InterPro" id="IPR029016">
    <property type="entry name" value="GAF-like_dom_sf"/>
</dbReference>
<reference evidence="7 12" key="4">
    <citation type="submission" date="2019-07" db="EMBL/GenBank/DDBJ databases">
        <title>Genome sequence of Weissella cibaria GK1.</title>
        <authorList>
            <person name="Choi H.-J."/>
        </authorList>
    </citation>
    <scope>NUCLEOTIDE SEQUENCE [LARGE SCALE GENOMIC DNA]</scope>
    <source>
        <strain evidence="7 12">GK1</strain>
    </source>
</reference>
<sequence length="166" mass="18193">MAIEITRAEADTLVKTPLISQLLIEWIKGEESEKFPLANLANAAAILQENLKQVNWAGFYLYDEKIDELILGPFVGKAAVVRIKPGSGVVGDAFSKQETIRVADVHVFDGHIACDPASNAEIVVPLTTASGKRLGVLDIDSTAFNRFGIKEQAEIEHFTKILLQYI</sequence>
<comment type="similarity">
    <text evidence="1">Belongs to the free Met sulfoxide reductase family.</text>
</comment>
<evidence type="ECO:0000313" key="4">
    <source>
        <dbReference type="EMBL" id="KIU21595.1"/>
    </source>
</evidence>
<reference evidence="6 10" key="2">
    <citation type="submission" date="2017-04" db="EMBL/GenBank/DDBJ databases">
        <title>The genome sequence of Weissella cibaria isolated from wild Drosophila.</title>
        <authorList>
            <person name="Ricks N.J."/>
            <person name="Carroll C."/>
            <person name="Walters A."/>
            <person name="Newell P.D."/>
            <person name="Chaston J.M."/>
        </authorList>
    </citation>
    <scope>NUCLEOTIDE SEQUENCE [LARGE SCALE GENOMIC DNA]</scope>
    <source>
        <strain evidence="6 10">DmW_103</strain>
    </source>
</reference>
<protein>
    <submittedName>
        <fullName evidence="6">Diguanylate cyclase</fullName>
    </submittedName>
    <submittedName>
        <fullName evidence="3">Free methionine-R-sulfoxide reductase</fullName>
    </submittedName>
    <submittedName>
        <fullName evidence="7">GAF domain-containing protein</fullName>
    </submittedName>
    <submittedName>
        <fullName evidence="4">MsrC protein</fullName>
        <ecNumber evidence="4">1.8.4.14</ecNumber>
    </submittedName>
</protein>
<evidence type="ECO:0000313" key="12">
    <source>
        <dbReference type="Proteomes" id="UP000320012"/>
    </source>
</evidence>
<dbReference type="SUPFAM" id="SSF55781">
    <property type="entry name" value="GAF domain-like"/>
    <property type="match status" value="1"/>
</dbReference>
<dbReference type="KEGG" id="wcb:AO080_01245"/>
<dbReference type="AlphaFoldDB" id="A0A0D1LN91"/>
<evidence type="ECO:0000313" key="6">
    <source>
        <dbReference type="EMBL" id="OSP89492.1"/>
    </source>
</evidence>
<gene>
    <name evidence="4" type="primary">msrC</name>
    <name evidence="5" type="ORF">ab3b_00906</name>
    <name evidence="3" type="ORF">B6254_0139</name>
    <name evidence="6" type="ORF">B9D04_06140</name>
    <name evidence="7" type="ORF">FO435_00885</name>
    <name evidence="4" type="ORF">QX99_00675</name>
</gene>
<reference evidence="8 9" key="1">
    <citation type="journal article" date="2015" name="Microbiology (Mosc.)">
        <title>Genomics of the Weissella cibaria species with an examination of its metabolic traits.</title>
        <authorList>
            <person name="Lynch K.M."/>
            <person name="Lucid A."/>
            <person name="Arendt E.K."/>
            <person name="Sleator R.D."/>
            <person name="Lucey B."/>
            <person name="Coffey A."/>
        </authorList>
    </citation>
    <scope>NUCLEOTIDE SEQUENCE [LARGE SCALE GENOMIC DNA]</scope>
    <source>
        <strain evidence="5 9">AB3b</strain>
        <strain evidence="4 8">MG1</strain>
    </source>
</reference>
<dbReference type="GO" id="GO:0005829">
    <property type="term" value="C:cytosol"/>
    <property type="evidence" value="ECO:0007669"/>
    <property type="project" value="TreeGrafter"/>
</dbReference>
<dbReference type="Proteomes" id="UP000193588">
    <property type="component" value="Unassembled WGS sequence"/>
</dbReference>
<evidence type="ECO:0000313" key="11">
    <source>
        <dbReference type="Proteomes" id="UP000244870"/>
    </source>
</evidence>
<dbReference type="EMBL" id="NDXJ01000008">
    <property type="protein sequence ID" value="OSP89492.1"/>
    <property type="molecule type" value="Genomic_DNA"/>
</dbReference>
<dbReference type="Proteomes" id="UP000032287">
    <property type="component" value="Unassembled WGS sequence"/>
</dbReference>
<evidence type="ECO:0000259" key="2">
    <source>
        <dbReference type="Pfam" id="PF13185"/>
    </source>
</evidence>
<dbReference type="InterPro" id="IPR051330">
    <property type="entry name" value="Phosphatase_reg/MetRdx"/>
</dbReference>
<dbReference type="Proteomes" id="UP000244870">
    <property type="component" value="Chromosome"/>
</dbReference>
<dbReference type="EMBL" id="VNHC01000002">
    <property type="protein sequence ID" value="TVV26562.1"/>
    <property type="molecule type" value="Genomic_DNA"/>
</dbReference>
<dbReference type="Proteomes" id="UP000320012">
    <property type="component" value="Unassembled WGS sequence"/>
</dbReference>
<name>A0A0D1LN91_9LACO</name>
<dbReference type="PANTHER" id="PTHR21021">
    <property type="entry name" value="GAF/PUTATIVE CYTOSKELETAL PROTEIN"/>
    <property type="match status" value="1"/>
</dbReference>
<dbReference type="GO" id="GO:0033745">
    <property type="term" value="F:L-methionine-(R)-S-oxide reductase activity"/>
    <property type="evidence" value="ECO:0007669"/>
    <property type="project" value="UniProtKB-EC"/>
</dbReference>
<evidence type="ECO:0000256" key="1">
    <source>
        <dbReference type="ARBA" id="ARBA00038454"/>
    </source>
</evidence>
<dbReference type="EMBL" id="JWHU01000007">
    <property type="protein sequence ID" value="KIU21595.1"/>
    <property type="molecule type" value="Genomic_DNA"/>
</dbReference>
<dbReference type="OrthoDB" id="9796252at2"/>
<dbReference type="GeneID" id="66963305"/>
<evidence type="ECO:0000313" key="3">
    <source>
        <dbReference type="EMBL" id="AWF94586.1"/>
    </source>
</evidence>
<keyword evidence="4" id="KW-0560">Oxidoreductase</keyword>
<organism evidence="4 8">
    <name type="scientific">Weissella cibaria</name>
    <dbReference type="NCBI Taxonomy" id="137591"/>
    <lineage>
        <taxon>Bacteria</taxon>
        <taxon>Bacillati</taxon>
        <taxon>Bacillota</taxon>
        <taxon>Bacilli</taxon>
        <taxon>Lactobacillales</taxon>
        <taxon>Lactobacillaceae</taxon>
        <taxon>Weissella</taxon>
    </lineage>
</organism>
<evidence type="ECO:0000313" key="8">
    <source>
        <dbReference type="Proteomes" id="UP000032287"/>
    </source>
</evidence>
<dbReference type="InterPro" id="IPR003018">
    <property type="entry name" value="GAF"/>
</dbReference>
<accession>A0A0D1LN91</accession>
<dbReference type="RefSeq" id="WP_010375208.1">
    <property type="nucleotide sequence ID" value="NZ_BJEF01000006.1"/>
</dbReference>
<evidence type="ECO:0000313" key="9">
    <source>
        <dbReference type="Proteomes" id="UP000032289"/>
    </source>
</evidence>
<dbReference type="Pfam" id="PF13185">
    <property type="entry name" value="GAF_2"/>
    <property type="match status" value="1"/>
</dbReference>
<evidence type="ECO:0000313" key="10">
    <source>
        <dbReference type="Proteomes" id="UP000193588"/>
    </source>
</evidence>
<feature type="domain" description="GAF" evidence="2">
    <location>
        <begin position="55"/>
        <end position="153"/>
    </location>
</feature>
<proteinExistence type="inferred from homology"/>
<dbReference type="PANTHER" id="PTHR21021:SF15">
    <property type="entry name" value="FREE METHIONINE-R-SULFOXIDE REDUCTASE"/>
    <property type="match status" value="1"/>
</dbReference>
<dbReference type="EMBL" id="JWHT01000022">
    <property type="protein sequence ID" value="KIU24924.1"/>
    <property type="molecule type" value="Genomic_DNA"/>
</dbReference>
<keyword evidence="8" id="KW-1185">Reference proteome</keyword>
<dbReference type="EC" id="1.8.4.14" evidence="4"/>
<reference evidence="3 11" key="3">
    <citation type="submission" date="2017-04" db="EMBL/GenBank/DDBJ databases">
        <title>Weissella cibaria strain m2 complete genome.</title>
        <authorList>
            <person name="Pan Q."/>
            <person name="Tan M."/>
            <person name="Yao F."/>
            <person name="Su S."/>
        </authorList>
    </citation>
    <scope>NUCLEOTIDE SEQUENCE [LARGE SCALE GENOMIC DNA]</scope>
    <source>
        <strain evidence="3 11">M2</strain>
    </source>
</reference>
<dbReference type="Proteomes" id="UP000032289">
    <property type="component" value="Unassembled WGS sequence"/>
</dbReference>
<dbReference type="PATRIC" id="fig|137591.24.peg.888"/>
<dbReference type="STRING" id="137591.AO080_01245"/>
<dbReference type="Gene3D" id="3.30.450.40">
    <property type="match status" value="1"/>
</dbReference>
<dbReference type="EMBL" id="CP020928">
    <property type="protein sequence ID" value="AWF94586.1"/>
    <property type="molecule type" value="Genomic_DNA"/>
</dbReference>